<dbReference type="PATRIC" id="fig|758847.3.peg.2755"/>
<accession>K8Y6L9</accession>
<evidence type="ECO:0000313" key="1">
    <source>
        <dbReference type="EMBL" id="EKT86297.1"/>
    </source>
</evidence>
<dbReference type="KEGG" id="lst:LSS_13139"/>
<proteinExistence type="predicted"/>
<protein>
    <submittedName>
        <fullName evidence="1">Uncharacterized protein</fullName>
    </submittedName>
</protein>
<reference evidence="1 2" key="2">
    <citation type="journal article" date="2014" name="Emerg. Microbes Infect.">
        <title>Potential impact on kidney infection: a whole-genome analysis of Leptospira santarosai serovar Shermani.</title>
        <authorList>
            <person name="Chou L.F."/>
            <person name="Chen T.W."/>
            <person name="Ko Y.C."/>
            <person name="Pan M.J."/>
            <person name="Tian Y.C."/>
            <person name="Chiu C.H."/>
            <person name="Tang P."/>
            <person name="Hung C.C."/>
            <person name="Yang C.W."/>
        </authorList>
    </citation>
    <scope>NUCLEOTIDE SEQUENCE</scope>
    <source>
        <strain evidence="1 2">LT 821</strain>
    </source>
</reference>
<evidence type="ECO:0000313" key="2">
    <source>
        <dbReference type="Proteomes" id="UP000035800"/>
    </source>
</evidence>
<dbReference type="Proteomes" id="UP000035800">
    <property type="component" value="Chromosome I"/>
</dbReference>
<gene>
    <name evidence="1" type="ORF">LSS_13139</name>
</gene>
<organism evidence="1 2">
    <name type="scientific">Leptospira santarosai serovar Shermani str. LT 821</name>
    <dbReference type="NCBI Taxonomy" id="758847"/>
    <lineage>
        <taxon>Bacteria</taxon>
        <taxon>Pseudomonadati</taxon>
        <taxon>Spirochaetota</taxon>
        <taxon>Spirochaetia</taxon>
        <taxon>Leptospirales</taxon>
        <taxon>Leptospiraceae</taxon>
        <taxon>Leptospira</taxon>
    </lineage>
</organism>
<name>K8Y6L9_9LEPT</name>
<dbReference type="EMBL" id="CP006694">
    <property type="protein sequence ID" value="EKT86297.1"/>
    <property type="molecule type" value="Genomic_DNA"/>
</dbReference>
<dbReference type="AlphaFoldDB" id="K8Y6L9"/>
<reference evidence="1 2" key="1">
    <citation type="journal article" date="2012" name="Gene">
        <title>Sequence of Leptospira santarosai serovar Shermani genome and prediction of virulence-associated genes.</title>
        <authorList>
            <person name="Chou L.F."/>
            <person name="Chen Y.T."/>
            <person name="Lu C.W."/>
            <person name="Ko Y.C."/>
            <person name="Tang C.Y."/>
            <person name="Pan M.J."/>
            <person name="Tian Y.C."/>
            <person name="Chiu C.H."/>
            <person name="Hung C.C."/>
            <person name="Yang C.W."/>
        </authorList>
    </citation>
    <scope>NUCLEOTIDE SEQUENCE [LARGE SCALE GENOMIC DNA]</scope>
    <source>
        <strain evidence="1">LT 821</strain>
    </source>
</reference>
<sequence length="41" mass="4524">MNLLKRYPGEIKSFPAPIQKTSSAPAEHSFKALVSICKMTC</sequence>